<dbReference type="AlphaFoldDB" id="M6K881"/>
<evidence type="ECO:0000313" key="2">
    <source>
        <dbReference type="Proteomes" id="UP000012137"/>
    </source>
</evidence>
<proteinExistence type="predicted"/>
<organism evidence="1 2">
    <name type="scientific">Leptospira interrogans serovar Pyrogenes str. L0374</name>
    <dbReference type="NCBI Taxonomy" id="1049928"/>
    <lineage>
        <taxon>Bacteria</taxon>
        <taxon>Pseudomonadati</taxon>
        <taxon>Spirochaetota</taxon>
        <taxon>Spirochaetia</taxon>
        <taxon>Leptospirales</taxon>
        <taxon>Leptospiraceae</taxon>
        <taxon>Leptospira</taxon>
    </lineage>
</organism>
<dbReference type="Proteomes" id="UP000012137">
    <property type="component" value="Unassembled WGS sequence"/>
</dbReference>
<gene>
    <name evidence="1" type="ORF">LEP1GSC083_2571</name>
</gene>
<comment type="caution">
    <text evidence="1">The sequence shown here is derived from an EMBL/GenBank/DDBJ whole genome shotgun (WGS) entry which is preliminary data.</text>
</comment>
<accession>M6K881</accession>
<sequence>MLKGNRFQSIDASRKKSISLDPLSDAQAKLTEKQVENADFQLVLAMVKSGAISPEDGAKLLGRDKWFDSEKLETQTDAGFTFSENTDLESKKKS</sequence>
<reference evidence="1 2" key="1">
    <citation type="submission" date="2013-01" db="EMBL/GenBank/DDBJ databases">
        <authorList>
            <person name="Harkins D.M."/>
            <person name="Durkin A.S."/>
            <person name="Brinkac L.M."/>
            <person name="Haft D.H."/>
            <person name="Selengut J.D."/>
            <person name="Sanka R."/>
            <person name="DePew J."/>
            <person name="Purushe J."/>
            <person name="Peacock S.J."/>
            <person name="Thaipadungpanit J."/>
            <person name="Wuthiekanun V.W."/>
            <person name="Day N.P."/>
            <person name="Vinetz J.M."/>
            <person name="Sutton G.G."/>
            <person name="Nierman W.C."/>
            <person name="Fouts D.E."/>
        </authorList>
    </citation>
    <scope>NUCLEOTIDE SEQUENCE [LARGE SCALE GENOMIC DNA]</scope>
    <source>
        <strain evidence="1 2">L0374</strain>
    </source>
</reference>
<dbReference type="EMBL" id="AHMZ02000086">
    <property type="protein sequence ID" value="EMN30374.1"/>
    <property type="molecule type" value="Genomic_DNA"/>
</dbReference>
<protein>
    <submittedName>
        <fullName evidence="1">Uncharacterized protein</fullName>
    </submittedName>
</protein>
<evidence type="ECO:0000313" key="1">
    <source>
        <dbReference type="EMBL" id="EMN30374.1"/>
    </source>
</evidence>
<name>M6K881_LEPIR</name>